<dbReference type="Pfam" id="PF01863">
    <property type="entry name" value="YgjP-like"/>
    <property type="match status" value="1"/>
</dbReference>
<accession>A0A2T7UAG4</accession>
<feature type="region of interest" description="Disordered" evidence="1">
    <location>
        <begin position="20"/>
        <end position="42"/>
    </location>
</feature>
<dbReference type="OrthoDB" id="9811177at2"/>
<sequence>MRTPMQFVFDFFTGGDPVPSLAPKAKKRKLPAPSQKQQPKPQPLALIPLVPVTAGQTPAPTDLGPTEPVLKALPEPAIAPQGFTHPTSTRHAVLQGVPVSYRFERSRRRSIGFLVGPDGLVVRAPSWVPMREVDAAVQEKSVWIVAKLQQARQRQTEQFQAAIEWTHGAAVPYLGRTVQLCVLRRGELPSHVQSPDDTLPVSLPPNASATQVREAAQAWLKKKAVTLFEQRLHHFAPQLGVQWKKLSLSSASTRWGSARSDGHIRLNWRLIHLPISQIDYVVVHELAHLREMNHSPRFWDTVGEVMPDYAERRQALKQSPMGLHQD</sequence>
<feature type="domain" description="YgjP-like metallopeptidase" evidence="2">
    <location>
        <begin position="110"/>
        <end position="318"/>
    </location>
</feature>
<dbReference type="InterPro" id="IPR053136">
    <property type="entry name" value="UTP_pyrophosphatase-like"/>
</dbReference>
<reference evidence="3" key="1">
    <citation type="submission" date="2017-04" db="EMBL/GenBank/DDBJ databases">
        <title>Unexpected and diverse lifestyles within the genus Limnohabitans.</title>
        <authorList>
            <person name="Kasalicky V."/>
            <person name="Mehrshad M."/>
            <person name="Andrei S.-A."/>
            <person name="Salcher M."/>
            <person name="Kratochvilova H."/>
            <person name="Simek K."/>
            <person name="Ghai R."/>
        </authorList>
    </citation>
    <scope>NUCLEOTIDE SEQUENCE [LARGE SCALE GENOMIC DNA]</scope>
    <source>
        <strain evidence="3">II-D5</strain>
    </source>
</reference>
<evidence type="ECO:0000256" key="1">
    <source>
        <dbReference type="SAM" id="MobiDB-lite"/>
    </source>
</evidence>
<dbReference type="Gene3D" id="3.30.2010.10">
    <property type="entry name" value="Metalloproteases ('zincins'), catalytic domain"/>
    <property type="match status" value="1"/>
</dbReference>
<dbReference type="PANTHER" id="PTHR30399">
    <property type="entry name" value="UNCHARACTERIZED PROTEIN YGJP"/>
    <property type="match status" value="1"/>
</dbReference>
<evidence type="ECO:0000259" key="2">
    <source>
        <dbReference type="Pfam" id="PF01863"/>
    </source>
</evidence>
<dbReference type="CDD" id="cd07344">
    <property type="entry name" value="M48_yhfN_like"/>
    <property type="match status" value="1"/>
</dbReference>
<evidence type="ECO:0000313" key="3">
    <source>
        <dbReference type="EMBL" id="PVE41680.1"/>
    </source>
</evidence>
<evidence type="ECO:0000313" key="4">
    <source>
        <dbReference type="Proteomes" id="UP000037507"/>
    </source>
</evidence>
<organism evidence="3 4">
    <name type="scientific">Limnohabitans planktonicus II-D5</name>
    <dbReference type="NCBI Taxonomy" id="1293045"/>
    <lineage>
        <taxon>Bacteria</taxon>
        <taxon>Pseudomonadati</taxon>
        <taxon>Pseudomonadota</taxon>
        <taxon>Betaproteobacteria</taxon>
        <taxon>Burkholderiales</taxon>
        <taxon>Comamonadaceae</taxon>
        <taxon>Limnohabitans</taxon>
    </lineage>
</organism>
<dbReference type="STRING" id="1293045.H663_09185"/>
<comment type="caution">
    <text evidence="3">The sequence shown here is derived from an EMBL/GenBank/DDBJ whole genome shotgun (WGS) entry which is preliminary data.</text>
</comment>
<gene>
    <name evidence="3" type="ORF">H663_015845</name>
</gene>
<protein>
    <recommendedName>
        <fullName evidence="2">YgjP-like metallopeptidase domain-containing protein</fullName>
    </recommendedName>
</protein>
<dbReference type="AlphaFoldDB" id="A0A2T7UAG4"/>
<name>A0A2T7UAG4_9BURK</name>
<dbReference type="InterPro" id="IPR002725">
    <property type="entry name" value="YgjP-like_metallopeptidase"/>
</dbReference>
<dbReference type="EMBL" id="LFYT02000025">
    <property type="protein sequence ID" value="PVE41680.1"/>
    <property type="molecule type" value="Genomic_DNA"/>
</dbReference>
<dbReference type="RefSeq" id="WP_053172391.1">
    <property type="nucleotide sequence ID" value="NZ_LFYT02000025.1"/>
</dbReference>
<feature type="compositionally biased region" description="Low complexity" evidence="1">
    <location>
        <begin position="31"/>
        <end position="42"/>
    </location>
</feature>
<keyword evidence="4" id="KW-1185">Reference proteome</keyword>
<proteinExistence type="predicted"/>
<dbReference type="Proteomes" id="UP000037507">
    <property type="component" value="Unassembled WGS sequence"/>
</dbReference>
<dbReference type="PANTHER" id="PTHR30399:SF1">
    <property type="entry name" value="UTP PYROPHOSPHATASE"/>
    <property type="match status" value="1"/>
</dbReference>